<reference evidence="5" key="3">
    <citation type="submission" date="2023-02" db="EMBL/GenBank/DDBJ databases">
        <authorList>
            <person name="Sun Q."/>
            <person name="Mori K."/>
        </authorList>
    </citation>
    <scope>NUCLEOTIDE SEQUENCE</scope>
    <source>
        <strain evidence="5">NBRC 113072</strain>
    </source>
</reference>
<dbReference type="Pfam" id="PF20434">
    <property type="entry name" value="BD-FAE"/>
    <property type="match status" value="1"/>
</dbReference>
<reference evidence="5" key="1">
    <citation type="journal article" date="2014" name="Int. J. Syst. Evol. Microbiol.">
        <title>Complete genome of a new Firmicutes species belonging to the dominant human colonic microbiota ('Ruminococcus bicirculans') reveals two chromosomes and a selective capacity to utilize plant glucans.</title>
        <authorList>
            <consortium name="NISC Comparative Sequencing Program"/>
            <person name="Wegmann U."/>
            <person name="Louis P."/>
            <person name="Goesmann A."/>
            <person name="Henrissat B."/>
            <person name="Duncan S.H."/>
            <person name="Flint H.J."/>
        </authorList>
    </citation>
    <scope>NUCLEOTIDE SEQUENCE</scope>
    <source>
        <strain evidence="5">NBRC 113072</strain>
    </source>
</reference>
<dbReference type="SUPFAM" id="SSF53474">
    <property type="entry name" value="alpha/beta-Hydrolases"/>
    <property type="match status" value="1"/>
</dbReference>
<name>A0ABQ6J042_9MICO</name>
<accession>A0ABQ6J042</accession>
<feature type="signal peptide" evidence="3">
    <location>
        <begin position="1"/>
        <end position="18"/>
    </location>
</feature>
<organism evidence="5 7">
    <name type="scientific">Mobilicoccus caccae</name>
    <dbReference type="NCBI Taxonomy" id="1859295"/>
    <lineage>
        <taxon>Bacteria</taxon>
        <taxon>Bacillati</taxon>
        <taxon>Actinomycetota</taxon>
        <taxon>Actinomycetes</taxon>
        <taxon>Micrococcales</taxon>
        <taxon>Dermatophilaceae</taxon>
        <taxon>Mobilicoccus</taxon>
    </lineage>
</organism>
<dbReference type="EMBL" id="BSUO01000001">
    <property type="protein sequence ID" value="GMA42344.1"/>
    <property type="molecule type" value="Genomic_DNA"/>
</dbReference>
<dbReference type="Proteomes" id="UP001157126">
    <property type="component" value="Unassembled WGS sequence"/>
</dbReference>
<feature type="chain" id="PRO_5045029997" description="BD-FAE-like domain-containing protein" evidence="3">
    <location>
        <begin position="19"/>
        <end position="332"/>
    </location>
</feature>
<evidence type="ECO:0000313" key="5">
    <source>
        <dbReference type="EMBL" id="GMA42344.1"/>
    </source>
</evidence>
<feature type="domain" description="BD-FAE-like" evidence="4">
    <location>
        <begin position="63"/>
        <end position="286"/>
    </location>
</feature>
<proteinExistence type="predicted"/>
<dbReference type="Gene3D" id="3.40.50.1820">
    <property type="entry name" value="alpha/beta hydrolase"/>
    <property type="match status" value="1"/>
</dbReference>
<dbReference type="EMBL" id="BSUO01000003">
    <property type="protein sequence ID" value="GMA42492.1"/>
    <property type="molecule type" value="Genomic_DNA"/>
</dbReference>
<protein>
    <recommendedName>
        <fullName evidence="4">BD-FAE-like domain-containing protein</fullName>
    </recommendedName>
</protein>
<evidence type="ECO:0000259" key="4">
    <source>
        <dbReference type="Pfam" id="PF20434"/>
    </source>
</evidence>
<keyword evidence="7" id="KW-1185">Reference proteome</keyword>
<evidence type="ECO:0000256" key="2">
    <source>
        <dbReference type="SAM" id="MobiDB-lite"/>
    </source>
</evidence>
<evidence type="ECO:0000313" key="7">
    <source>
        <dbReference type="Proteomes" id="UP001157126"/>
    </source>
</evidence>
<keyword evidence="3" id="KW-0732">Signal</keyword>
<evidence type="ECO:0000256" key="3">
    <source>
        <dbReference type="SAM" id="SignalP"/>
    </source>
</evidence>
<dbReference type="InterPro" id="IPR049492">
    <property type="entry name" value="BD-FAE-like_dom"/>
</dbReference>
<gene>
    <name evidence="5" type="ORF">GCM10025883_43890</name>
    <name evidence="6" type="ORF">GCM10025883_45370</name>
</gene>
<keyword evidence="1" id="KW-0378">Hydrolase</keyword>
<evidence type="ECO:0000313" key="6">
    <source>
        <dbReference type="EMBL" id="GMA42492.1"/>
    </source>
</evidence>
<reference evidence="7" key="2">
    <citation type="journal article" date="2019" name="Int. J. Syst. Evol. Microbiol.">
        <title>The Global Catalogue of Microorganisms (GCM) 10K type strain sequencing project: providing services to taxonomists for standard genome sequencing and annotation.</title>
        <authorList>
            <consortium name="The Broad Institute Genomics Platform"/>
            <consortium name="The Broad Institute Genome Sequencing Center for Infectious Disease"/>
            <person name="Wu L."/>
            <person name="Ma J."/>
        </authorList>
    </citation>
    <scope>NUCLEOTIDE SEQUENCE [LARGE SCALE GENOMIC DNA]</scope>
    <source>
        <strain evidence="7">NBRC 113072</strain>
    </source>
</reference>
<sequence length="332" mass="34493">MPVAVTAALALSLLGACATTPPLTPEEHRTMHPTPSTPPATPVPEQHVRDQAYVAGGDDAHTLDLTVPGGHRGPRPVVVFIHGGGWEGGSRALFESTEGQNVAALRDALHRRGWATASIDYRLSGDARMPAQLHDVKAAVRWVYSHAGRYGLDRERIAVAGESAGGHLAQLLGTTRGRAAHEGRLGPLQGASSHVVAVVSYYGVSDLAAVVPDRVRAGCGRGSAGRSSPEGKLIGADPGAEAGAKAAAAASPITYVSPESAPTLFIHGRQDCVVPHAQSERAAEALRRAGVATDLVLTDGGHAESRYYATEDMQRKAVDFLATYLDPPADGG</sequence>
<dbReference type="InterPro" id="IPR029058">
    <property type="entry name" value="AB_hydrolase_fold"/>
</dbReference>
<evidence type="ECO:0000256" key="1">
    <source>
        <dbReference type="ARBA" id="ARBA00022801"/>
    </source>
</evidence>
<dbReference type="InterPro" id="IPR050300">
    <property type="entry name" value="GDXG_lipolytic_enzyme"/>
</dbReference>
<dbReference type="PANTHER" id="PTHR48081">
    <property type="entry name" value="AB HYDROLASE SUPERFAMILY PROTEIN C4A8.06C"/>
    <property type="match status" value="1"/>
</dbReference>
<dbReference type="PANTHER" id="PTHR48081:SF13">
    <property type="entry name" value="ALPHA_BETA HYDROLASE"/>
    <property type="match status" value="1"/>
</dbReference>
<comment type="caution">
    <text evidence="5">The sequence shown here is derived from an EMBL/GenBank/DDBJ whole genome shotgun (WGS) entry which is preliminary data.</text>
</comment>
<feature type="region of interest" description="Disordered" evidence="2">
    <location>
        <begin position="20"/>
        <end position="44"/>
    </location>
</feature>